<evidence type="ECO:0000256" key="1">
    <source>
        <dbReference type="SAM" id="Phobius"/>
    </source>
</evidence>
<dbReference type="InterPro" id="IPR025250">
    <property type="entry name" value="DUF4199"/>
</dbReference>
<dbReference type="RefSeq" id="WP_342694285.1">
    <property type="nucleotide sequence ID" value="NZ_JBCGDO010000001.1"/>
</dbReference>
<name>A0ABU9N3C9_9FLAO</name>
<dbReference type="Proteomes" id="UP001460072">
    <property type="component" value="Unassembled WGS sequence"/>
</dbReference>
<keyword evidence="1" id="KW-1133">Transmembrane helix</keyword>
<dbReference type="Pfam" id="PF13858">
    <property type="entry name" value="DUF4199"/>
    <property type="match status" value="1"/>
</dbReference>
<comment type="caution">
    <text evidence="2">The sequence shown here is derived from an EMBL/GenBank/DDBJ whole genome shotgun (WGS) entry which is preliminary data.</text>
</comment>
<feature type="transmembrane region" description="Helical" evidence="1">
    <location>
        <begin position="57"/>
        <end position="74"/>
    </location>
</feature>
<keyword evidence="3" id="KW-1185">Reference proteome</keyword>
<feature type="transmembrane region" description="Helical" evidence="1">
    <location>
        <begin position="94"/>
        <end position="115"/>
    </location>
</feature>
<gene>
    <name evidence="2" type="ORF">WFZ85_00275</name>
</gene>
<proteinExistence type="predicted"/>
<evidence type="ECO:0000313" key="2">
    <source>
        <dbReference type="EMBL" id="MEM0541040.1"/>
    </source>
</evidence>
<keyword evidence="1" id="KW-0472">Membrane</keyword>
<keyword evidence="1" id="KW-0812">Transmembrane</keyword>
<sequence length="178" mass="20685">MNIHIYEKYGNFENLLKYSMKNSTIEIRWTIRFLLLVLAWAIGEKYFGLHDIYIKDYAIYSSLFAFPAILFYYLALKDKKKYFYNGEMTFSQGFVSSVILSFLIAILMPAAQFVIYKSISPDFFTTMIDYKVKNKYLSLETAKTFFNLKTYMIEGAFGALSKGIVTGTIISYFIGTKK</sequence>
<organism evidence="2 3">
    <name type="scientific">Flavobacterium aureirubrum</name>
    <dbReference type="NCBI Taxonomy" id="3133147"/>
    <lineage>
        <taxon>Bacteria</taxon>
        <taxon>Pseudomonadati</taxon>
        <taxon>Bacteroidota</taxon>
        <taxon>Flavobacteriia</taxon>
        <taxon>Flavobacteriales</taxon>
        <taxon>Flavobacteriaceae</taxon>
        <taxon>Flavobacterium</taxon>
    </lineage>
</organism>
<reference evidence="2 3" key="1">
    <citation type="submission" date="2024-03" db="EMBL/GenBank/DDBJ databases">
        <title>Two novel species of the genus Flavobacterium exhibiting potentially degradation of complex polysaccharides.</title>
        <authorList>
            <person name="Lian X."/>
        </authorList>
    </citation>
    <scope>NUCLEOTIDE SEQUENCE [LARGE SCALE GENOMIC DNA]</scope>
    <source>
        <strain evidence="3">j3</strain>
    </source>
</reference>
<evidence type="ECO:0000313" key="3">
    <source>
        <dbReference type="Proteomes" id="UP001460072"/>
    </source>
</evidence>
<dbReference type="EMBL" id="JBCGDO010000001">
    <property type="protein sequence ID" value="MEM0541040.1"/>
    <property type="molecule type" value="Genomic_DNA"/>
</dbReference>
<feature type="transmembrane region" description="Helical" evidence="1">
    <location>
        <begin position="25"/>
        <end position="42"/>
    </location>
</feature>
<protein>
    <submittedName>
        <fullName evidence="2">DUF4199 domain-containing protein</fullName>
    </submittedName>
</protein>
<feature type="transmembrane region" description="Helical" evidence="1">
    <location>
        <begin position="155"/>
        <end position="175"/>
    </location>
</feature>
<accession>A0ABU9N3C9</accession>